<evidence type="ECO:0000256" key="1">
    <source>
        <dbReference type="SAM" id="SignalP"/>
    </source>
</evidence>
<proteinExistence type="predicted"/>
<protein>
    <submittedName>
        <fullName evidence="2">Uncharacterized protein</fullName>
    </submittedName>
</protein>
<feature type="signal peptide" evidence="1">
    <location>
        <begin position="1"/>
        <end position="22"/>
    </location>
</feature>
<dbReference type="EMBL" id="JAHJDP010000019">
    <property type="protein sequence ID" value="MBU2689912.1"/>
    <property type="molecule type" value="Genomic_DNA"/>
</dbReference>
<reference evidence="2" key="1">
    <citation type="submission" date="2021-05" db="EMBL/GenBank/DDBJ databases">
        <title>Energy efficiency and biological interactions define the core microbiome of deep oligotrophic groundwater.</title>
        <authorList>
            <person name="Mehrshad M."/>
            <person name="Lopez-Fernandez M."/>
            <person name="Bell E."/>
            <person name="Bernier-Latmani R."/>
            <person name="Bertilsson S."/>
            <person name="Dopson M."/>
        </authorList>
    </citation>
    <scope>NUCLEOTIDE SEQUENCE</scope>
    <source>
        <strain evidence="2">Modern_marine.mb.64</strain>
    </source>
</reference>
<evidence type="ECO:0000313" key="2">
    <source>
        <dbReference type="EMBL" id="MBU2689912.1"/>
    </source>
</evidence>
<sequence>MLKKILLLGLAVALCLPLGAGASGDFWIHVYVNEAGSDGDRVKINLPLNLVESILPMIETDELHDGILELDELDLAGIEFDKLGEILRKSEDGEYVTIEEDDEIVRISKEGDRILIHVESRKHKKSGDGPREKVEINLPIHVIDALTTDDPHELNILAAIEALTKEGETGLITVHDDDDIVRVWIDKKSTQDD</sequence>
<dbReference type="AlphaFoldDB" id="A0A948RUX6"/>
<evidence type="ECO:0000313" key="3">
    <source>
        <dbReference type="Proteomes" id="UP000777784"/>
    </source>
</evidence>
<name>A0A948RUX6_UNCEI</name>
<comment type="caution">
    <text evidence="2">The sequence shown here is derived from an EMBL/GenBank/DDBJ whole genome shotgun (WGS) entry which is preliminary data.</text>
</comment>
<dbReference type="Proteomes" id="UP000777784">
    <property type="component" value="Unassembled WGS sequence"/>
</dbReference>
<organism evidence="2 3">
    <name type="scientific">Eiseniibacteriota bacterium</name>
    <dbReference type="NCBI Taxonomy" id="2212470"/>
    <lineage>
        <taxon>Bacteria</taxon>
        <taxon>Candidatus Eiseniibacteriota</taxon>
    </lineage>
</organism>
<accession>A0A948RUX6</accession>
<gene>
    <name evidence="2" type="ORF">KJ970_03220</name>
</gene>
<feature type="chain" id="PRO_5037544683" evidence="1">
    <location>
        <begin position="23"/>
        <end position="193"/>
    </location>
</feature>
<keyword evidence="1" id="KW-0732">Signal</keyword>